<organism evidence="9 10">
    <name type="scientific">Yersinia frederiksenii</name>
    <dbReference type="NCBI Taxonomy" id="29484"/>
    <lineage>
        <taxon>Bacteria</taxon>
        <taxon>Pseudomonadati</taxon>
        <taxon>Pseudomonadota</taxon>
        <taxon>Gammaproteobacteria</taxon>
        <taxon>Enterobacterales</taxon>
        <taxon>Yersiniaceae</taxon>
        <taxon>Yersinia</taxon>
    </lineage>
</organism>
<dbReference type="PRINTS" id="PR00080">
    <property type="entry name" value="SDRFAMILY"/>
</dbReference>
<dbReference type="PRINTS" id="PR01397">
    <property type="entry name" value="DHBDHDRGNASE"/>
</dbReference>
<dbReference type="EC" id="1.3.1.28" evidence="6 8"/>
<dbReference type="InterPro" id="IPR002347">
    <property type="entry name" value="SDR_fam"/>
</dbReference>
<sequence>MAAMQMDFTGKRVWVTGAGQGIGYQVACQFAAMGADVVGLDKAFSTDNASTARDYPFATELLDISHPQQVEGVCQRLLRQVPRIDVLVNGAGILRMAETESLSLEDWKQCFDVNVSGAFYLLRQLIPQFKQQRFGTVVTISSNAAHVPRMQMSAYCASKAALTSFSHCVGLELAPYGVRCNLVSPGSTDTPMQRSMWHSEDAQQQTIAGFPQQYKLGIPLGKIATPAEIANTVAFLASDLASHITLQDIVVDGGATLSA</sequence>
<evidence type="ECO:0000256" key="7">
    <source>
        <dbReference type="ARBA" id="ARBA00067530"/>
    </source>
</evidence>
<dbReference type="RefSeq" id="WP_187143828.1">
    <property type="nucleotide sequence ID" value="NZ_CABMMF010000011.1"/>
</dbReference>
<evidence type="ECO:0000313" key="9">
    <source>
        <dbReference type="EMBL" id="CFR00277.1"/>
    </source>
</evidence>
<dbReference type="FunFam" id="3.40.50.720:FF:000160">
    <property type="entry name" value="2,3-dihydro-2,3-dihydroxybenzoate dehydrogenase"/>
    <property type="match status" value="1"/>
</dbReference>
<dbReference type="EMBL" id="CGCB01000011">
    <property type="protein sequence ID" value="CFR00277.1"/>
    <property type="molecule type" value="Genomic_DNA"/>
</dbReference>
<dbReference type="InterPro" id="IPR003560">
    <property type="entry name" value="DHB_DH"/>
</dbReference>
<comment type="similarity">
    <text evidence="2">Belongs to the short-chain dehydrogenases/reductases (SDR) family.</text>
</comment>
<dbReference type="SUPFAM" id="SSF51735">
    <property type="entry name" value="NAD(P)-binding Rossmann-fold domains"/>
    <property type="match status" value="1"/>
</dbReference>
<dbReference type="Proteomes" id="UP000046784">
    <property type="component" value="Unassembled WGS sequence"/>
</dbReference>
<comment type="pathway">
    <text evidence="1">Siderophore biosynthesis.</text>
</comment>
<dbReference type="InterPro" id="IPR020904">
    <property type="entry name" value="Sc_DH/Rdtase_CS"/>
</dbReference>
<dbReference type="Pfam" id="PF13561">
    <property type="entry name" value="adh_short_C2"/>
    <property type="match status" value="1"/>
</dbReference>
<dbReference type="PROSITE" id="PS00061">
    <property type="entry name" value="ADH_SHORT"/>
    <property type="match status" value="1"/>
</dbReference>
<evidence type="ECO:0000313" key="10">
    <source>
        <dbReference type="Proteomes" id="UP000046784"/>
    </source>
</evidence>
<dbReference type="Gene3D" id="3.40.50.720">
    <property type="entry name" value="NAD(P)-binding Rossmann-like Domain"/>
    <property type="match status" value="1"/>
</dbReference>
<dbReference type="InterPro" id="IPR036291">
    <property type="entry name" value="NAD(P)-bd_dom_sf"/>
</dbReference>
<dbReference type="NCBIfam" id="TIGR04316">
    <property type="entry name" value="dhbA_paeA"/>
    <property type="match status" value="1"/>
</dbReference>
<gene>
    <name evidence="9" type="primary">entA</name>
    <name evidence="9" type="ORF">ERS008524_02052</name>
</gene>
<evidence type="ECO:0000256" key="6">
    <source>
        <dbReference type="ARBA" id="ARBA00066334"/>
    </source>
</evidence>
<comment type="catalytic activity">
    <reaction evidence="5">
        <text>(2S,3S)-2,3-dihydroxy-2,3-dihydrobenzoate + NAD(+) = 2,3-dihydroxybenzoate + NADH + H(+)</text>
        <dbReference type="Rhea" id="RHEA:23824"/>
        <dbReference type="ChEBI" id="CHEBI:15378"/>
        <dbReference type="ChEBI" id="CHEBI:36654"/>
        <dbReference type="ChEBI" id="CHEBI:57540"/>
        <dbReference type="ChEBI" id="CHEBI:57945"/>
        <dbReference type="ChEBI" id="CHEBI:58764"/>
        <dbReference type="EC" id="1.3.1.28"/>
    </reaction>
</comment>
<name>A0AAI8ZR10_YERFR</name>
<accession>A0AAI8ZR10</accession>
<dbReference type="NCBIfam" id="NF006074">
    <property type="entry name" value="PRK08220.1"/>
    <property type="match status" value="1"/>
</dbReference>
<dbReference type="PANTHER" id="PTHR24321:SF13">
    <property type="entry name" value="2,3-DIHYDRO-2,3-DIHYDROXYBENZOATE DEHYDROGENASE"/>
    <property type="match status" value="1"/>
</dbReference>
<dbReference type="GO" id="GO:0019290">
    <property type="term" value="P:siderophore biosynthetic process"/>
    <property type="evidence" value="ECO:0007669"/>
    <property type="project" value="InterPro"/>
</dbReference>
<dbReference type="PANTHER" id="PTHR24321">
    <property type="entry name" value="DEHYDROGENASES, SHORT CHAIN"/>
    <property type="match status" value="1"/>
</dbReference>
<evidence type="ECO:0000256" key="5">
    <source>
        <dbReference type="ARBA" id="ARBA00052874"/>
    </source>
</evidence>
<dbReference type="CDD" id="cd05331">
    <property type="entry name" value="DH-DHB-DH_SDR_c"/>
    <property type="match status" value="1"/>
</dbReference>
<reference evidence="9 10" key="1">
    <citation type="submission" date="2015-03" db="EMBL/GenBank/DDBJ databases">
        <authorList>
            <consortium name="Pathogen Informatics"/>
            <person name="Murphy D."/>
        </authorList>
    </citation>
    <scope>NUCLEOTIDE SEQUENCE [LARGE SCALE GENOMIC DNA]</scope>
    <source>
        <strain evidence="9 10">3400/83</strain>
    </source>
</reference>
<evidence type="ECO:0000256" key="8">
    <source>
        <dbReference type="NCBIfam" id="TIGR04316"/>
    </source>
</evidence>
<proteinExistence type="inferred from homology"/>
<dbReference type="AlphaFoldDB" id="A0AAI8ZR10"/>
<evidence type="ECO:0000256" key="3">
    <source>
        <dbReference type="ARBA" id="ARBA00023002"/>
    </source>
</evidence>
<keyword evidence="4" id="KW-0520">NAD</keyword>
<keyword evidence="3 9" id="KW-0560">Oxidoreductase</keyword>
<protein>
    <recommendedName>
        <fullName evidence="7 8">2,3-dihydro-2,3-dihydroxybenzoate dehydrogenase</fullName>
        <ecNumber evidence="6 8">1.3.1.28</ecNumber>
    </recommendedName>
</protein>
<evidence type="ECO:0000256" key="1">
    <source>
        <dbReference type="ARBA" id="ARBA00004924"/>
    </source>
</evidence>
<comment type="caution">
    <text evidence="9">The sequence shown here is derived from an EMBL/GenBank/DDBJ whole genome shotgun (WGS) entry which is preliminary data.</text>
</comment>
<evidence type="ECO:0000256" key="2">
    <source>
        <dbReference type="ARBA" id="ARBA00006484"/>
    </source>
</evidence>
<dbReference type="GO" id="GO:0008667">
    <property type="term" value="F:2,3-dihydro-2,3-dihydroxybenzoate dehydrogenase activity"/>
    <property type="evidence" value="ECO:0007669"/>
    <property type="project" value="UniProtKB-UniRule"/>
</dbReference>
<evidence type="ECO:0000256" key="4">
    <source>
        <dbReference type="ARBA" id="ARBA00023027"/>
    </source>
</evidence>